<organism evidence="1 2">
    <name type="scientific">Candidatus Doudnabacteria bacterium RIFCSPHIGHO2_01_FULL_50_11</name>
    <dbReference type="NCBI Taxonomy" id="1817828"/>
    <lineage>
        <taxon>Bacteria</taxon>
        <taxon>Candidatus Doudnaibacteriota</taxon>
    </lineage>
</organism>
<dbReference type="EMBL" id="MFEO01000033">
    <property type="protein sequence ID" value="OGE88440.1"/>
    <property type="molecule type" value="Genomic_DNA"/>
</dbReference>
<evidence type="ECO:0000313" key="1">
    <source>
        <dbReference type="EMBL" id="OGE88440.1"/>
    </source>
</evidence>
<comment type="caution">
    <text evidence="1">The sequence shown here is derived from an EMBL/GenBank/DDBJ whole genome shotgun (WGS) entry which is preliminary data.</text>
</comment>
<dbReference type="STRING" id="1817828.A2722_00860"/>
<dbReference type="Proteomes" id="UP000178377">
    <property type="component" value="Unassembled WGS sequence"/>
</dbReference>
<reference evidence="1 2" key="1">
    <citation type="journal article" date="2016" name="Nat. Commun.">
        <title>Thousands of microbial genomes shed light on interconnected biogeochemical processes in an aquifer system.</title>
        <authorList>
            <person name="Anantharaman K."/>
            <person name="Brown C.T."/>
            <person name="Hug L.A."/>
            <person name="Sharon I."/>
            <person name="Castelle C.J."/>
            <person name="Probst A.J."/>
            <person name="Thomas B.C."/>
            <person name="Singh A."/>
            <person name="Wilkins M.J."/>
            <person name="Karaoz U."/>
            <person name="Brodie E.L."/>
            <person name="Williams K.H."/>
            <person name="Hubbard S.S."/>
            <person name="Banfield J.F."/>
        </authorList>
    </citation>
    <scope>NUCLEOTIDE SEQUENCE [LARGE SCALE GENOMIC DNA]</scope>
</reference>
<gene>
    <name evidence="1" type="ORF">A2722_00860</name>
</gene>
<dbReference type="AlphaFoldDB" id="A0A1F5PFJ4"/>
<sequence length="79" mass="8796">MIAAFKFETLKVWIVLAALVTLLVGYVHVAVQQVISKTLTTRRFSLPKTLLLPCLPASQLWQLSQPECRLISPVALHPS</sequence>
<proteinExistence type="predicted"/>
<accession>A0A1F5PFJ4</accession>
<name>A0A1F5PFJ4_9BACT</name>
<protein>
    <submittedName>
        <fullName evidence="1">Uncharacterized protein</fullName>
    </submittedName>
</protein>
<evidence type="ECO:0000313" key="2">
    <source>
        <dbReference type="Proteomes" id="UP000178377"/>
    </source>
</evidence>